<dbReference type="RefSeq" id="WP_379899213.1">
    <property type="nucleotide sequence ID" value="NZ_JBHRTR010000019.1"/>
</dbReference>
<accession>A0ABV7KXK9</accession>
<organism evidence="1 2">
    <name type="scientific">Marinibaculum pumilum</name>
    <dbReference type="NCBI Taxonomy" id="1766165"/>
    <lineage>
        <taxon>Bacteria</taxon>
        <taxon>Pseudomonadati</taxon>
        <taxon>Pseudomonadota</taxon>
        <taxon>Alphaproteobacteria</taxon>
        <taxon>Rhodospirillales</taxon>
        <taxon>Rhodospirillaceae</taxon>
        <taxon>Marinibaculum</taxon>
    </lineage>
</organism>
<sequence>MNSIYSYRFDIVRKASTYDVLLVFSATPSLNSEALADLIESEVAQNLLPDEVIILVRDSEFNTTISELTKDSQNLATLARLGKRTSVTLIGYGCLGEELQRKQVNGQNPEANVTFSEFKRRALTSIFRARHGFVESTSTYHFENPSGRHTERFIRLSNILVRGAEIAFIGFCTLPYVPTHVRTAYLDTPSLYPVIAAINEQRSSFKNSKPILADNFSSYAGIRGYRFTHIKDSVLLISASSSGSLASKLIEEYGFTHNQVTHLLFLGNDHSRSNIVCDLYRDPVFNAEGIATLPSVERPENCKMCQTGSHAIKLQGDQFEFAGPQQEPLLIAKGDAPTGLAVLMDRFAGSKVFTVGLGQSVGRQPRQFNINSKFLLENRSFQDRFHYVIRRSMPASLRHVIAVDEVCIPFAEQIASAVSPEVQVIIRENIDNIPKSTTSSIVIAGLIIESGRNLLDVSRDLRSIVPEAPLMYLIGFSKTTGEPRRESLERTLVQTANPYPYQVIEVERMVLPLSSESNPWAAERRLLLDPEVKKLIPKNLQTAILKRVKRLSNSSTPLENELFVSNTVGDNLTLQPGFVFWPSGVPQRNHSQADVYFTIASVLQQLRANAHRTQKSAIKSNWFQQTVLAPGNFGRFNDDIIQASILRAAYPYEMNLTDSPSDSRELSRLIRRIIQAAKTERGGAASEFLLAIATGRVRLRQADLETALSAKPGNVPMVNFLLKVCQSRLLSQK</sequence>
<dbReference type="EMBL" id="JBHRTR010000019">
    <property type="protein sequence ID" value="MFC3227052.1"/>
    <property type="molecule type" value="Genomic_DNA"/>
</dbReference>
<evidence type="ECO:0000313" key="2">
    <source>
        <dbReference type="Proteomes" id="UP001595528"/>
    </source>
</evidence>
<keyword evidence="2" id="KW-1185">Reference proteome</keyword>
<dbReference type="Proteomes" id="UP001595528">
    <property type="component" value="Unassembled WGS sequence"/>
</dbReference>
<evidence type="ECO:0008006" key="3">
    <source>
        <dbReference type="Google" id="ProtNLM"/>
    </source>
</evidence>
<reference evidence="2" key="1">
    <citation type="journal article" date="2019" name="Int. J. Syst. Evol. Microbiol.">
        <title>The Global Catalogue of Microorganisms (GCM) 10K type strain sequencing project: providing services to taxonomists for standard genome sequencing and annotation.</title>
        <authorList>
            <consortium name="The Broad Institute Genomics Platform"/>
            <consortium name="The Broad Institute Genome Sequencing Center for Infectious Disease"/>
            <person name="Wu L."/>
            <person name="Ma J."/>
        </authorList>
    </citation>
    <scope>NUCLEOTIDE SEQUENCE [LARGE SCALE GENOMIC DNA]</scope>
    <source>
        <strain evidence="2">KCTC 42964</strain>
    </source>
</reference>
<gene>
    <name evidence="1" type="ORF">ACFOGJ_07420</name>
</gene>
<protein>
    <recommendedName>
        <fullName evidence="3">SIR2-like domain-containing protein</fullName>
    </recommendedName>
</protein>
<proteinExistence type="predicted"/>
<evidence type="ECO:0000313" key="1">
    <source>
        <dbReference type="EMBL" id="MFC3227052.1"/>
    </source>
</evidence>
<comment type="caution">
    <text evidence="1">The sequence shown here is derived from an EMBL/GenBank/DDBJ whole genome shotgun (WGS) entry which is preliminary data.</text>
</comment>
<name>A0ABV7KXK9_9PROT</name>